<dbReference type="SUPFAM" id="SSF53254">
    <property type="entry name" value="Phosphoglycerate mutase-like"/>
    <property type="match status" value="1"/>
</dbReference>
<keyword evidence="2" id="KW-1185">Reference proteome</keyword>
<comment type="caution">
    <text evidence="1">The sequence shown here is derived from an EMBL/GenBank/DDBJ whole genome shotgun (WGS) entry which is preliminary data.</text>
</comment>
<sequence>MVGRIITARHGRPNLDRNVRITAREYGDWWARYDESGLYPDEEPPRSLIDAAANCEHVLCSTLPRAIETADHIVEGARIVPQDALFVEAPLPPPPVPWIRLRPGTWGVVSRTFWFLGYAPDETENHVAAWRRVSQIADRLIDLSAEGDVLLCAHGYLNWMIDRHMCKKRRWARVDHQGGNDYWSWRAYEMEAPESQANGKPAVAE</sequence>
<evidence type="ECO:0000313" key="2">
    <source>
        <dbReference type="Proteomes" id="UP000613582"/>
    </source>
</evidence>
<dbReference type="Proteomes" id="UP000613582">
    <property type="component" value="Unassembled WGS sequence"/>
</dbReference>
<proteinExistence type="predicted"/>
<reference evidence="1" key="1">
    <citation type="journal article" date="2014" name="Int. J. Syst. Evol. Microbiol.">
        <title>Complete genome sequence of Corynebacterium casei LMG S-19264T (=DSM 44701T), isolated from a smear-ripened cheese.</title>
        <authorList>
            <consortium name="US DOE Joint Genome Institute (JGI-PGF)"/>
            <person name="Walter F."/>
            <person name="Albersmeier A."/>
            <person name="Kalinowski J."/>
            <person name="Ruckert C."/>
        </authorList>
    </citation>
    <scope>NUCLEOTIDE SEQUENCE</scope>
    <source>
        <strain evidence="1">CGMCC 1.12921</strain>
    </source>
</reference>
<evidence type="ECO:0000313" key="1">
    <source>
        <dbReference type="EMBL" id="GGC99371.1"/>
    </source>
</evidence>
<name>A0A8J2Y682_9PROT</name>
<reference evidence="1" key="2">
    <citation type="submission" date="2020-09" db="EMBL/GenBank/DDBJ databases">
        <authorList>
            <person name="Sun Q."/>
            <person name="Zhou Y."/>
        </authorList>
    </citation>
    <scope>NUCLEOTIDE SEQUENCE</scope>
    <source>
        <strain evidence="1">CGMCC 1.12921</strain>
    </source>
</reference>
<accession>A0A8J2Y682</accession>
<protein>
    <submittedName>
        <fullName evidence="1">Phosphoglycerate mutase</fullName>
    </submittedName>
</protein>
<dbReference type="Gene3D" id="3.40.50.1240">
    <property type="entry name" value="Phosphoglycerate mutase-like"/>
    <property type="match status" value="1"/>
</dbReference>
<dbReference type="RefSeq" id="WP_188159756.1">
    <property type="nucleotide sequence ID" value="NZ_BMGH01000001.1"/>
</dbReference>
<dbReference type="InterPro" id="IPR029033">
    <property type="entry name" value="His_PPase_superfam"/>
</dbReference>
<organism evidence="1 2">
    <name type="scientific">Aquisalinus flavus</name>
    <dbReference type="NCBI Taxonomy" id="1526572"/>
    <lineage>
        <taxon>Bacteria</taxon>
        <taxon>Pseudomonadati</taxon>
        <taxon>Pseudomonadota</taxon>
        <taxon>Alphaproteobacteria</taxon>
        <taxon>Parvularculales</taxon>
        <taxon>Parvularculaceae</taxon>
        <taxon>Aquisalinus</taxon>
    </lineage>
</organism>
<gene>
    <name evidence="1" type="ORF">GCM10011342_05460</name>
</gene>
<dbReference type="EMBL" id="BMGH01000001">
    <property type="protein sequence ID" value="GGC99371.1"/>
    <property type="molecule type" value="Genomic_DNA"/>
</dbReference>
<dbReference type="AlphaFoldDB" id="A0A8J2Y682"/>